<feature type="transmembrane region" description="Helical" evidence="1">
    <location>
        <begin position="20"/>
        <end position="38"/>
    </location>
</feature>
<evidence type="ECO:0000256" key="1">
    <source>
        <dbReference type="SAM" id="Phobius"/>
    </source>
</evidence>
<gene>
    <name evidence="2" type="ORF">TH4_12045</name>
</gene>
<keyword evidence="1" id="KW-0472">Membrane</keyword>
<protein>
    <submittedName>
        <fullName evidence="2">Uncharacterized protein</fullName>
    </submittedName>
</protein>
<sequence length="176" mass="19861">MSQVIEKIRKRSRHTKQITITLGMLTILSMVYLSYTAIERFGGDTGSTTIGSLIFPGSSADDLDPKALEAIDINVKTGDISTSAGSAHIYDVLSKLLVRFAALALPIMFLYFSFSTVKYLTRLSMFWDSRADMLELHLLDREFPDHLINYLDTNSINFSETKTGRLEKILKERIND</sequence>
<reference evidence="2 3" key="1">
    <citation type="submission" date="2014-07" db="EMBL/GenBank/DDBJ databases">
        <title>Draft genome sequence of Thalassospira tepidiphila 1-1B.</title>
        <authorList>
            <person name="Lai Q."/>
            <person name="Shao Z."/>
        </authorList>
    </citation>
    <scope>NUCLEOTIDE SEQUENCE [LARGE SCALE GENOMIC DNA]</scope>
    <source>
        <strain evidence="2 3">MCCC 1A03514</strain>
    </source>
</reference>
<proteinExistence type="predicted"/>
<dbReference type="AlphaFoldDB" id="A0A853KZV5"/>
<comment type="caution">
    <text evidence="2">The sequence shown here is derived from an EMBL/GenBank/DDBJ whole genome shotgun (WGS) entry which is preliminary data.</text>
</comment>
<accession>A0A853KZV5</accession>
<dbReference type="EMBL" id="JPVZ01000004">
    <property type="protein sequence ID" value="OAZ09904.1"/>
    <property type="molecule type" value="Genomic_DNA"/>
</dbReference>
<organism evidence="2 3">
    <name type="scientific">Thalassospira tepidiphila MCCC 1A03514</name>
    <dbReference type="NCBI Taxonomy" id="1177930"/>
    <lineage>
        <taxon>Bacteria</taxon>
        <taxon>Pseudomonadati</taxon>
        <taxon>Pseudomonadota</taxon>
        <taxon>Alphaproteobacteria</taxon>
        <taxon>Rhodospirillales</taxon>
        <taxon>Thalassospiraceae</taxon>
        <taxon>Thalassospira</taxon>
    </lineage>
</organism>
<evidence type="ECO:0000313" key="3">
    <source>
        <dbReference type="Proteomes" id="UP000094009"/>
    </source>
</evidence>
<keyword evidence="1" id="KW-1133">Transmembrane helix</keyword>
<keyword evidence="1" id="KW-0812">Transmembrane</keyword>
<evidence type="ECO:0000313" key="2">
    <source>
        <dbReference type="EMBL" id="OAZ09904.1"/>
    </source>
</evidence>
<name>A0A853KZV5_9PROT</name>
<dbReference type="Proteomes" id="UP000094009">
    <property type="component" value="Unassembled WGS sequence"/>
</dbReference>
<feature type="transmembrane region" description="Helical" evidence="1">
    <location>
        <begin position="100"/>
        <end position="120"/>
    </location>
</feature>
<dbReference type="RefSeq" id="WP_064781223.1">
    <property type="nucleotide sequence ID" value="NZ_JPVZ01000004.1"/>
</dbReference>